<dbReference type="RefSeq" id="XP_018263258.2">
    <property type="nucleotide sequence ID" value="XM_018408047.2"/>
</dbReference>
<dbReference type="KEGG" id="kdj:28968450"/>
<organism evidence="2 3">
    <name type="scientific">Kwoniella dejecticola CBS 10117</name>
    <dbReference type="NCBI Taxonomy" id="1296121"/>
    <lineage>
        <taxon>Eukaryota</taxon>
        <taxon>Fungi</taxon>
        <taxon>Dikarya</taxon>
        <taxon>Basidiomycota</taxon>
        <taxon>Agaricomycotina</taxon>
        <taxon>Tremellomycetes</taxon>
        <taxon>Tremellales</taxon>
        <taxon>Cryptococcaceae</taxon>
        <taxon>Kwoniella</taxon>
    </lineage>
</organism>
<sequence>MKDQQPIKLQIQVVDFIDGKFVPKSSGSSGDTGSSSGSGSGPGSAANTGGSNQTSGNGGTGSVVSSLSVLSQSLNPFCNIPDQIDKTRVKT</sequence>
<gene>
    <name evidence="2" type="ORF">I303_104272</name>
</gene>
<feature type="region of interest" description="Disordered" evidence="1">
    <location>
        <begin position="22"/>
        <end position="64"/>
    </location>
</feature>
<dbReference type="GeneID" id="28968450"/>
<dbReference type="Proteomes" id="UP000078595">
    <property type="component" value="Chromosome 5"/>
</dbReference>
<proteinExistence type="predicted"/>
<reference evidence="2" key="1">
    <citation type="submission" date="2013-07" db="EMBL/GenBank/DDBJ databases">
        <authorList>
            <consortium name="The Broad Institute Genome Sequencing Platform"/>
            <person name="Cuomo C."/>
            <person name="Litvintseva A."/>
            <person name="Chen Y."/>
            <person name="Heitman J."/>
            <person name="Sun S."/>
            <person name="Springer D."/>
            <person name="Dromer F."/>
            <person name="Young S.K."/>
            <person name="Zeng Q."/>
            <person name="Gargeya S."/>
            <person name="Fitzgerald M."/>
            <person name="Abouelleil A."/>
            <person name="Alvarado L."/>
            <person name="Berlin A.M."/>
            <person name="Chapman S.B."/>
            <person name="Dewar J."/>
            <person name="Goldberg J."/>
            <person name="Griggs A."/>
            <person name="Gujja S."/>
            <person name="Hansen M."/>
            <person name="Howarth C."/>
            <person name="Imamovic A."/>
            <person name="Larimer J."/>
            <person name="McCowan C."/>
            <person name="Murphy C."/>
            <person name="Pearson M."/>
            <person name="Priest M."/>
            <person name="Roberts A."/>
            <person name="Saif S."/>
            <person name="Shea T."/>
            <person name="Sykes S."/>
            <person name="Wortman J."/>
            <person name="Nusbaum C."/>
            <person name="Birren B."/>
        </authorList>
    </citation>
    <scope>NUCLEOTIDE SEQUENCE</scope>
    <source>
        <strain evidence="2">CBS 10117</strain>
    </source>
</reference>
<name>A0AAJ8MHX7_9TREE</name>
<evidence type="ECO:0000313" key="3">
    <source>
        <dbReference type="Proteomes" id="UP000078595"/>
    </source>
</evidence>
<feature type="compositionally biased region" description="Low complexity" evidence="1">
    <location>
        <begin position="25"/>
        <end position="35"/>
    </location>
</feature>
<evidence type="ECO:0000313" key="2">
    <source>
        <dbReference type="EMBL" id="WWC61687.1"/>
    </source>
</evidence>
<keyword evidence="3" id="KW-1185">Reference proteome</keyword>
<evidence type="ECO:0000256" key="1">
    <source>
        <dbReference type="SAM" id="MobiDB-lite"/>
    </source>
</evidence>
<dbReference type="EMBL" id="CP144534">
    <property type="protein sequence ID" value="WWC61687.1"/>
    <property type="molecule type" value="Genomic_DNA"/>
</dbReference>
<reference evidence="2" key="2">
    <citation type="submission" date="2024-02" db="EMBL/GenBank/DDBJ databases">
        <title>Comparative genomics of Cryptococcus and Kwoniella reveals pathogenesis evolution and contrasting modes of karyotype evolution via chromosome fusion or intercentromeric recombination.</title>
        <authorList>
            <person name="Coelho M.A."/>
            <person name="David-Palma M."/>
            <person name="Shea T."/>
            <person name="Bowers K."/>
            <person name="McGinley-Smith S."/>
            <person name="Mohammad A.W."/>
            <person name="Gnirke A."/>
            <person name="Yurkov A.M."/>
            <person name="Nowrousian M."/>
            <person name="Sun S."/>
            <person name="Cuomo C.A."/>
            <person name="Heitman J."/>
        </authorList>
    </citation>
    <scope>NUCLEOTIDE SEQUENCE</scope>
    <source>
        <strain evidence="2">CBS 10117</strain>
    </source>
</reference>
<feature type="compositionally biased region" description="Low complexity" evidence="1">
    <location>
        <begin position="43"/>
        <end position="55"/>
    </location>
</feature>
<dbReference type="AlphaFoldDB" id="A0AAJ8MHX7"/>
<protein>
    <submittedName>
        <fullName evidence="2">Uncharacterized protein</fullName>
    </submittedName>
</protein>
<accession>A0AAJ8MHX7</accession>